<keyword evidence="4" id="KW-1185">Reference proteome</keyword>
<evidence type="ECO:0000259" key="2">
    <source>
        <dbReference type="PROSITE" id="PS50110"/>
    </source>
</evidence>
<dbReference type="InterPro" id="IPR001789">
    <property type="entry name" value="Sig_transdc_resp-reg_receiver"/>
</dbReference>
<dbReference type="PROSITE" id="PS50110">
    <property type="entry name" value="RESPONSE_REGULATORY"/>
    <property type="match status" value="1"/>
</dbReference>
<dbReference type="SUPFAM" id="SSF52172">
    <property type="entry name" value="CheY-like"/>
    <property type="match status" value="1"/>
</dbReference>
<feature type="domain" description="Response regulatory" evidence="2">
    <location>
        <begin position="5"/>
        <end position="116"/>
    </location>
</feature>
<evidence type="ECO:0000256" key="1">
    <source>
        <dbReference type="PROSITE-ProRule" id="PRU00169"/>
    </source>
</evidence>
<dbReference type="InterPro" id="IPR011006">
    <property type="entry name" value="CheY-like_superfamily"/>
</dbReference>
<sequence>MMNIKTLLLQDSPSCMHPIDEMIEEPGYEVLRVKASASDELLSYIFTLQPDLIICEASYSKLILKAEQRIKKKIPIVFISTAETEAVKVPPLNRPTAYLTQPFTSGVLLATIQLLL</sequence>
<protein>
    <recommendedName>
        <fullName evidence="2">Response regulatory domain-containing protein</fullName>
    </recommendedName>
</protein>
<dbReference type="Gene3D" id="3.40.50.2300">
    <property type="match status" value="1"/>
</dbReference>
<reference evidence="3 4" key="1">
    <citation type="submission" date="2022-06" db="EMBL/GenBank/DDBJ databases">
        <title>Runella sp. S5 genome sequencing.</title>
        <authorList>
            <person name="Park S."/>
        </authorList>
    </citation>
    <scope>NUCLEOTIDE SEQUENCE [LARGE SCALE GENOMIC DNA]</scope>
    <source>
        <strain evidence="3 4">S5</strain>
    </source>
</reference>
<dbReference type="Proteomes" id="UP001204772">
    <property type="component" value="Unassembled WGS sequence"/>
</dbReference>
<proteinExistence type="predicted"/>
<accession>A0ABT1FVZ5</accession>
<dbReference type="EMBL" id="JAMZEL010000009">
    <property type="protein sequence ID" value="MCP1384843.1"/>
    <property type="molecule type" value="Genomic_DNA"/>
</dbReference>
<organism evidence="3 4">
    <name type="scientific">Runella salmonicolor</name>
    <dbReference type="NCBI Taxonomy" id="2950278"/>
    <lineage>
        <taxon>Bacteria</taxon>
        <taxon>Pseudomonadati</taxon>
        <taxon>Bacteroidota</taxon>
        <taxon>Cytophagia</taxon>
        <taxon>Cytophagales</taxon>
        <taxon>Spirosomataceae</taxon>
        <taxon>Runella</taxon>
    </lineage>
</organism>
<evidence type="ECO:0000313" key="4">
    <source>
        <dbReference type="Proteomes" id="UP001204772"/>
    </source>
</evidence>
<comment type="caution">
    <text evidence="3">The sequence shown here is derived from an EMBL/GenBank/DDBJ whole genome shotgun (WGS) entry which is preliminary data.</text>
</comment>
<dbReference type="RefSeq" id="WP_253530737.1">
    <property type="nucleotide sequence ID" value="NZ_JAMZEL010000009.1"/>
</dbReference>
<gene>
    <name evidence="3" type="ORF">NCI00_20575</name>
</gene>
<name>A0ABT1FVZ5_9BACT</name>
<comment type="caution">
    <text evidence="1">Lacks conserved residue(s) required for the propagation of feature annotation.</text>
</comment>
<evidence type="ECO:0000313" key="3">
    <source>
        <dbReference type="EMBL" id="MCP1384843.1"/>
    </source>
</evidence>